<name>A0A6L2MPE2_TANCI</name>
<gene>
    <name evidence="1" type="ORF">Tci_047849</name>
</gene>
<protein>
    <submittedName>
        <fullName evidence="1">Uncharacterized mitochondrial protein AtMg00810-like</fullName>
    </submittedName>
</protein>
<dbReference type="EMBL" id="BKCJ010007169">
    <property type="protein sequence ID" value="GEU75871.1"/>
    <property type="molecule type" value="Genomic_DNA"/>
</dbReference>
<dbReference type="AlphaFoldDB" id="A0A6L2MPE2"/>
<evidence type="ECO:0000313" key="1">
    <source>
        <dbReference type="EMBL" id="GEU75871.1"/>
    </source>
</evidence>
<accession>A0A6L2MPE2</accession>
<comment type="caution">
    <text evidence="1">The sequence shown here is derived from an EMBL/GenBank/DDBJ whole genome shotgun (WGS) entry which is preliminary data.</text>
</comment>
<organism evidence="1">
    <name type="scientific">Tanacetum cinerariifolium</name>
    <name type="common">Dalmatian daisy</name>
    <name type="synonym">Chrysanthemum cinerariifolium</name>
    <dbReference type="NCBI Taxonomy" id="118510"/>
    <lineage>
        <taxon>Eukaryota</taxon>
        <taxon>Viridiplantae</taxon>
        <taxon>Streptophyta</taxon>
        <taxon>Embryophyta</taxon>
        <taxon>Tracheophyta</taxon>
        <taxon>Spermatophyta</taxon>
        <taxon>Magnoliopsida</taxon>
        <taxon>eudicotyledons</taxon>
        <taxon>Gunneridae</taxon>
        <taxon>Pentapetalae</taxon>
        <taxon>asterids</taxon>
        <taxon>campanulids</taxon>
        <taxon>Asterales</taxon>
        <taxon>Asteraceae</taxon>
        <taxon>Asteroideae</taxon>
        <taxon>Anthemideae</taxon>
        <taxon>Anthemidinae</taxon>
        <taxon>Tanacetum</taxon>
    </lineage>
</organism>
<proteinExistence type="predicted"/>
<reference evidence="1" key="1">
    <citation type="journal article" date="2019" name="Sci. Rep.">
        <title>Draft genome of Tanacetum cinerariifolium, the natural source of mosquito coil.</title>
        <authorList>
            <person name="Yamashiro T."/>
            <person name="Shiraishi A."/>
            <person name="Satake H."/>
            <person name="Nakayama K."/>
        </authorList>
    </citation>
    <scope>NUCLEOTIDE SEQUENCE</scope>
</reference>
<sequence>MKNRFQMSSIGELTFFLRLQVKQKEDGIFISQDKNVAKILKMFDFLNVKTASTPIETRKPLVKDEEVADVDVYLSRSMIGSLMYLTASRPDIMFAICGNPQQEVVNFLVGDLSHGNAKSRLSWLLLLQRDAYEKKLIQVLKIHTDVNVPDLLTKAFDVSRWAVIAMLEKIKENAKFYEIVDYLLRSLIFYALTISPDVCASFIEHFWKTVTFKTVNNISQVHAKVAGKPVVITESSIRGDLLFNDVDRIDCLTNVAIFENLVLLGYEEDLRKLTF</sequence>